<feature type="signal peptide" evidence="1">
    <location>
        <begin position="1"/>
        <end position="24"/>
    </location>
</feature>
<dbReference type="Pfam" id="PF06940">
    <property type="entry name" value="DUF1287"/>
    <property type="match status" value="1"/>
</dbReference>
<protein>
    <submittedName>
        <fullName evidence="2">DUF1287 domain-containing protein</fullName>
    </submittedName>
</protein>
<accession>A0A6H2DLW6</accession>
<name>A0A6H2DLW6_9SPHN</name>
<dbReference type="AlphaFoldDB" id="A0A6H2DLW6"/>
<dbReference type="KEGG" id="phao:HF685_06360"/>
<organism evidence="2 3">
    <name type="scientific">Parasphingorhabdus halotolerans</name>
    <dbReference type="NCBI Taxonomy" id="2725558"/>
    <lineage>
        <taxon>Bacteria</taxon>
        <taxon>Pseudomonadati</taxon>
        <taxon>Pseudomonadota</taxon>
        <taxon>Alphaproteobacteria</taxon>
        <taxon>Sphingomonadales</taxon>
        <taxon>Sphingomonadaceae</taxon>
        <taxon>Parasphingorhabdus</taxon>
    </lineage>
</organism>
<evidence type="ECO:0000256" key="1">
    <source>
        <dbReference type="SAM" id="SignalP"/>
    </source>
</evidence>
<evidence type="ECO:0000313" key="2">
    <source>
        <dbReference type="EMBL" id="QJB68945.1"/>
    </source>
</evidence>
<proteinExistence type="predicted"/>
<dbReference type="Proteomes" id="UP000501600">
    <property type="component" value="Chromosome"/>
</dbReference>
<sequence>MQPTRRTLLAAAGITLLTPTPLLAQRTSRATHLVKAARSQVGVTTIYSQAYHGIDYPNGDFPRKSGACTDVIIRAYRDGLGLDLQKLIHLDMEKAFSAYPKIWGLHATDRNIDHRRVPNMRTFFKRRGAVEPFSKDPNDWLPGDIVTSIIGGKLAHCGIVSDRKTGNLPLLIHNVGAGTREENRLFAWPITGHYRWAV</sequence>
<keyword evidence="3" id="KW-1185">Reference proteome</keyword>
<dbReference type="RefSeq" id="WP_168818787.1">
    <property type="nucleotide sequence ID" value="NZ_CP051217.1"/>
</dbReference>
<dbReference type="EMBL" id="CP051217">
    <property type="protein sequence ID" value="QJB68945.1"/>
    <property type="molecule type" value="Genomic_DNA"/>
</dbReference>
<evidence type="ECO:0000313" key="3">
    <source>
        <dbReference type="Proteomes" id="UP000501600"/>
    </source>
</evidence>
<keyword evidence="1" id="KW-0732">Signal</keyword>
<dbReference type="InterPro" id="IPR009706">
    <property type="entry name" value="DUF1287"/>
</dbReference>
<feature type="chain" id="PRO_5026137916" evidence="1">
    <location>
        <begin position="25"/>
        <end position="198"/>
    </location>
</feature>
<gene>
    <name evidence="2" type="ORF">HF685_06360</name>
</gene>
<dbReference type="PIRSF" id="PIRSF011444">
    <property type="entry name" value="DUF1287"/>
    <property type="match status" value="1"/>
</dbReference>
<reference evidence="2 3" key="1">
    <citation type="submission" date="2020-04" db="EMBL/GenBank/DDBJ databases">
        <title>Genome sequence for Sphingorhabdus sp. strain M1.</title>
        <authorList>
            <person name="Park S.-J."/>
        </authorList>
    </citation>
    <scope>NUCLEOTIDE SEQUENCE [LARGE SCALE GENOMIC DNA]</scope>
    <source>
        <strain evidence="2 3">JK6</strain>
    </source>
</reference>